<dbReference type="EMBL" id="FAUH01000001">
    <property type="protein sequence ID" value="CUU64964.1"/>
    <property type="molecule type" value="Genomic_DNA"/>
</dbReference>
<proteinExistence type="predicted"/>
<name>A0A125T570_9CORY</name>
<reference evidence="3" key="1">
    <citation type="submission" date="2015-11" db="EMBL/GenBank/DDBJ databases">
        <authorList>
            <person name="Dugat-Bony E."/>
        </authorList>
    </citation>
    <scope>NUCLEOTIDE SEQUENCE [LARGE SCALE GENOMIC DNA]</scope>
    <source>
        <strain evidence="3">Mu292</strain>
    </source>
</reference>
<dbReference type="SUPFAM" id="SSF63829">
    <property type="entry name" value="Calcium-dependent phosphotriesterase"/>
    <property type="match status" value="1"/>
</dbReference>
<evidence type="ECO:0000259" key="1">
    <source>
        <dbReference type="Pfam" id="PF13449"/>
    </source>
</evidence>
<dbReference type="OrthoDB" id="9798539at2"/>
<sequence>MRRMRRMRRTGCRLAVSAGLALSLLVVPGVGGAMQVVGLRGDTPFQETSQDATQDATTGPTPQAEYLGTVDITASDATRSGIYAHVPVGGISGIDCTADGTDPRCIAISDDPGQRGPVRAYDLDPETGEVGEPIVLTDDRAVPYRPGAVDPESIRFTSANTDTSEDAGLVWTAEGTPGVTVADRHGRATATLPVAAGIRRNQGLEGLAVTDTGTGTADEQRIITATEAAPAGHGHPVITVYEGDQDVASYNWPGNGISEILADPTDGNRLLVLERGYTPGAGNSAMIWRTTLPGTGGAGTGVLIRERVADLGALIGHSDVGNTEAMAWAPGRQPGATGELLIATDDNFSDGQRGVLHRVRVR</sequence>
<gene>
    <name evidence="2" type="ORF">CVAR292_00269</name>
</gene>
<accession>A0A125T570</accession>
<organism evidence="2 3">
    <name type="scientific">Corynebacterium variabile</name>
    <dbReference type="NCBI Taxonomy" id="1727"/>
    <lineage>
        <taxon>Bacteria</taxon>
        <taxon>Bacillati</taxon>
        <taxon>Actinomycetota</taxon>
        <taxon>Actinomycetes</taxon>
        <taxon>Mycobacteriales</taxon>
        <taxon>Corynebacteriaceae</taxon>
        <taxon>Corynebacterium</taxon>
    </lineage>
</organism>
<dbReference type="Pfam" id="PF13449">
    <property type="entry name" value="Phytase-like"/>
    <property type="match status" value="1"/>
</dbReference>
<protein>
    <submittedName>
        <fullName evidence="2">Esterase-like activity of phytase</fullName>
    </submittedName>
</protein>
<dbReference type="AlphaFoldDB" id="A0A125T570"/>
<feature type="domain" description="Phytase-like" evidence="1">
    <location>
        <begin position="87"/>
        <end position="348"/>
    </location>
</feature>
<keyword evidence="3" id="KW-1185">Reference proteome</keyword>
<dbReference type="InterPro" id="IPR027372">
    <property type="entry name" value="Phytase-like_dom"/>
</dbReference>
<evidence type="ECO:0000313" key="2">
    <source>
        <dbReference type="EMBL" id="CUU64964.1"/>
    </source>
</evidence>
<evidence type="ECO:0000313" key="3">
    <source>
        <dbReference type="Proteomes" id="UP000182498"/>
    </source>
</evidence>
<dbReference type="Proteomes" id="UP000182498">
    <property type="component" value="Unassembled WGS sequence"/>
</dbReference>